<name>A0A1G1WET5_9BACT</name>
<dbReference type="GO" id="GO:0009307">
    <property type="term" value="P:DNA restriction-modification system"/>
    <property type="evidence" value="ECO:0007669"/>
    <property type="project" value="UniProtKB-KW"/>
</dbReference>
<evidence type="ECO:0000256" key="1">
    <source>
        <dbReference type="ARBA" id="ARBA00011900"/>
    </source>
</evidence>
<dbReference type="GO" id="GO:0009007">
    <property type="term" value="F:site-specific DNA-methyltransferase (adenine-specific) activity"/>
    <property type="evidence" value="ECO:0007669"/>
    <property type="project" value="UniProtKB-EC"/>
</dbReference>
<dbReference type="AlphaFoldDB" id="A0A1G1WET5"/>
<dbReference type="PROSITE" id="PS00092">
    <property type="entry name" value="N6_MTASE"/>
    <property type="match status" value="1"/>
</dbReference>
<organism evidence="10 11">
    <name type="scientific">Candidatus Woykebacteria bacterium RBG_16_44_10</name>
    <dbReference type="NCBI Taxonomy" id="1802597"/>
    <lineage>
        <taxon>Bacteria</taxon>
        <taxon>Candidatus Woykeibacteriota</taxon>
    </lineage>
</organism>
<reference evidence="10 11" key="1">
    <citation type="journal article" date="2016" name="Nat. Commun.">
        <title>Thousands of microbial genomes shed light on interconnected biogeochemical processes in an aquifer system.</title>
        <authorList>
            <person name="Anantharaman K."/>
            <person name="Brown C.T."/>
            <person name="Hug L.A."/>
            <person name="Sharon I."/>
            <person name="Castelle C.J."/>
            <person name="Probst A.J."/>
            <person name="Thomas B.C."/>
            <person name="Singh A."/>
            <person name="Wilkins M.J."/>
            <person name="Karaoz U."/>
            <person name="Brodie E.L."/>
            <person name="Williams K.H."/>
            <person name="Hubbard S.S."/>
            <person name="Banfield J.F."/>
        </authorList>
    </citation>
    <scope>NUCLEOTIDE SEQUENCE [LARGE SCALE GENOMIC DNA]</scope>
</reference>
<sequence>MKKEEAKEEIKRLIRKYEQVKLQSQKKRYDEANTRKDFIMPFFKALGWDVYNDFSREVVEEETAVKGKVDYSFRISNIPRFLLEAKALKEDLDKEQWTKQAVTYSWNKGIPWAVLTDFEGLKLFNADWLVDHPVPNIDLKYDQYLDKFDKLWLLSKESISKGELDQRAEEWGIKAKRLPVGKKLADDLIKWRGILIENFRGWNGDRSLGVIEESVQRVLDRLIFIRAAEDRQTESRELWEEKQKWEEKGRNPSNFMQVLRPLFEHYDKTYNSNLFTKHTCEELDTEGGAFVKVIDDMYANKEKGVKYDFSAIDADVLGNIYEQYLGTLLEKSETEGARDEYKKRKKQGIYYTPTFIVDYIVRNTLGEVLKERSLAEIKKLKVLDPACGSGSFLIKAFDILDEEIKNREGQNKGSEYNALRKMQILTTNLYGVDLDNQAIEIARLNLLLKALEPNFKLPMLTHNTKVGNSLISGSERDLKKCFGKNWPNKNPLDWQENFPEVFQDGGFDIIVGNPPYGASLDQNEKRFLKDWSQLSDYQLDTYILFIERSLQLLKPLGILGLIVPNTWLTNIKVGKLRGHLVNTTTLLNLTTFSDKIFPGTTVDNVILILRKEPPNPNQKIKISLTSEEQQEEYEILQKEWTDQQVFNIHIRGNTRNFLAKIKKEAKDLDNFCFVTVGIKPYQVGKGTPAQTRETVNSRVFDAVERKEETHRLYLRGRDIGRYKLRPNLRQWLSYGPWLAEPRQQKLFDDREKILMRQTGDSLIATLDTNQFLCLNNMHTVNLKKDTYNIKFFLALLNSKLLDFYYQSLNPEKGEALAEVKATNVKRLPIKELDFEKATGKKIYKDILEKVDKMLSLNKKNLENDAHSDSYSNTAEEVKKTDKEIDQLVYKHYDLTSEEVAVVEAETLSRS</sequence>
<protein>
    <recommendedName>
        <fullName evidence="1">site-specific DNA-methyltransferase (adenine-specific)</fullName>
        <ecNumber evidence="1">2.1.1.72</ecNumber>
    </recommendedName>
</protein>
<dbReference type="InterPro" id="IPR025931">
    <property type="entry name" value="TaqI_C"/>
</dbReference>
<dbReference type="EMBL" id="MHCT01000013">
    <property type="protein sequence ID" value="OGY26209.1"/>
    <property type="molecule type" value="Genomic_DNA"/>
</dbReference>
<dbReference type="GO" id="GO:0032259">
    <property type="term" value="P:methylation"/>
    <property type="evidence" value="ECO:0007669"/>
    <property type="project" value="UniProtKB-KW"/>
</dbReference>
<keyword evidence="3" id="KW-0808">Transferase</keyword>
<dbReference type="Gene3D" id="3.40.50.150">
    <property type="entry name" value="Vaccinia Virus protein VP39"/>
    <property type="match status" value="1"/>
</dbReference>
<dbReference type="InterPro" id="IPR023135">
    <property type="entry name" value="N6_DNA_MeTrfase_TaqI_C"/>
</dbReference>
<dbReference type="SUPFAM" id="SSF53335">
    <property type="entry name" value="S-adenosyl-L-methionine-dependent methyltransferases"/>
    <property type="match status" value="1"/>
</dbReference>
<dbReference type="PANTHER" id="PTHR33841:SF1">
    <property type="entry name" value="DNA METHYLTRANSFERASE A"/>
    <property type="match status" value="1"/>
</dbReference>
<evidence type="ECO:0000259" key="9">
    <source>
        <dbReference type="Pfam" id="PF12950"/>
    </source>
</evidence>
<dbReference type="Gene3D" id="3.90.220.10">
    <property type="entry name" value="Adenine-n6-DNA-methyltransferase Taqi, Chain A, domain 2"/>
    <property type="match status" value="1"/>
</dbReference>
<evidence type="ECO:0000259" key="8">
    <source>
        <dbReference type="Pfam" id="PF07669"/>
    </source>
</evidence>
<dbReference type="InterPro" id="IPR011639">
    <property type="entry name" value="MethylTrfase_TaqI-like_dom"/>
</dbReference>
<evidence type="ECO:0000313" key="11">
    <source>
        <dbReference type="Proteomes" id="UP000177588"/>
    </source>
</evidence>
<dbReference type="InterPro" id="IPR050953">
    <property type="entry name" value="N4_N6_ade-DNA_methylase"/>
</dbReference>
<keyword evidence="2" id="KW-0489">Methyltransferase</keyword>
<evidence type="ECO:0000256" key="2">
    <source>
        <dbReference type="ARBA" id="ARBA00022603"/>
    </source>
</evidence>
<evidence type="ECO:0000256" key="4">
    <source>
        <dbReference type="ARBA" id="ARBA00022691"/>
    </source>
</evidence>
<evidence type="ECO:0000256" key="5">
    <source>
        <dbReference type="ARBA" id="ARBA00022747"/>
    </source>
</evidence>
<feature type="domain" description="TaqI-like C-terminal specificity" evidence="9">
    <location>
        <begin position="713"/>
        <end position="829"/>
    </location>
</feature>
<dbReference type="GO" id="GO:0003677">
    <property type="term" value="F:DNA binding"/>
    <property type="evidence" value="ECO:0007669"/>
    <property type="project" value="UniProtKB-KW"/>
</dbReference>
<dbReference type="PRINTS" id="PR00507">
    <property type="entry name" value="N12N6MTFRASE"/>
</dbReference>
<dbReference type="EC" id="2.1.1.72" evidence="1"/>
<evidence type="ECO:0000256" key="3">
    <source>
        <dbReference type="ARBA" id="ARBA00022679"/>
    </source>
</evidence>
<feature type="domain" description="Type II methyltransferase M.TaqI-like" evidence="8">
    <location>
        <begin position="428"/>
        <end position="597"/>
    </location>
</feature>
<keyword evidence="6" id="KW-0238">DNA-binding</keyword>
<keyword evidence="4" id="KW-0949">S-adenosyl-L-methionine</keyword>
<dbReference type="Proteomes" id="UP000177588">
    <property type="component" value="Unassembled WGS sequence"/>
</dbReference>
<dbReference type="InterPro" id="IPR029063">
    <property type="entry name" value="SAM-dependent_MTases_sf"/>
</dbReference>
<proteinExistence type="predicted"/>
<evidence type="ECO:0000256" key="7">
    <source>
        <dbReference type="ARBA" id="ARBA00047942"/>
    </source>
</evidence>
<dbReference type="Gene3D" id="3.90.1570.30">
    <property type="match status" value="1"/>
</dbReference>
<dbReference type="STRING" id="1802597.A2Z24_01435"/>
<comment type="catalytic activity">
    <reaction evidence="7">
        <text>a 2'-deoxyadenosine in DNA + S-adenosyl-L-methionine = an N(6)-methyl-2'-deoxyadenosine in DNA + S-adenosyl-L-homocysteine + H(+)</text>
        <dbReference type="Rhea" id="RHEA:15197"/>
        <dbReference type="Rhea" id="RHEA-COMP:12418"/>
        <dbReference type="Rhea" id="RHEA-COMP:12419"/>
        <dbReference type="ChEBI" id="CHEBI:15378"/>
        <dbReference type="ChEBI" id="CHEBI:57856"/>
        <dbReference type="ChEBI" id="CHEBI:59789"/>
        <dbReference type="ChEBI" id="CHEBI:90615"/>
        <dbReference type="ChEBI" id="CHEBI:90616"/>
        <dbReference type="EC" id="2.1.1.72"/>
    </reaction>
</comment>
<evidence type="ECO:0000256" key="6">
    <source>
        <dbReference type="ARBA" id="ARBA00023125"/>
    </source>
</evidence>
<evidence type="ECO:0000313" key="10">
    <source>
        <dbReference type="EMBL" id="OGY26209.1"/>
    </source>
</evidence>
<dbReference type="Pfam" id="PF12950">
    <property type="entry name" value="TaqI_C"/>
    <property type="match status" value="1"/>
</dbReference>
<keyword evidence="5" id="KW-0680">Restriction system</keyword>
<gene>
    <name evidence="10" type="ORF">A2Z24_01435</name>
</gene>
<comment type="caution">
    <text evidence="10">The sequence shown here is derived from an EMBL/GenBank/DDBJ whole genome shotgun (WGS) entry which is preliminary data.</text>
</comment>
<dbReference type="InterPro" id="IPR002052">
    <property type="entry name" value="DNA_methylase_N6_adenine_CS"/>
</dbReference>
<dbReference type="PANTHER" id="PTHR33841">
    <property type="entry name" value="DNA METHYLTRANSFERASE YEEA-RELATED"/>
    <property type="match status" value="1"/>
</dbReference>
<dbReference type="Pfam" id="PF07669">
    <property type="entry name" value="Eco57I"/>
    <property type="match status" value="1"/>
</dbReference>
<accession>A0A1G1WET5</accession>